<gene>
    <name evidence="1" type="ORF">SAMN02745857_02463</name>
</gene>
<dbReference type="RefSeq" id="WP_139798808.1">
    <property type="nucleotide sequence ID" value="NZ_FWXD01000013.1"/>
</dbReference>
<evidence type="ECO:0000313" key="2">
    <source>
        <dbReference type="Proteomes" id="UP000192761"/>
    </source>
</evidence>
<protein>
    <submittedName>
        <fullName evidence="1">Uncharacterized protein</fullName>
    </submittedName>
</protein>
<sequence>MQIPAGMSNVVYVKTDRGQQEMQQRGSLSPLLRRLLIVVDGNRTVRMLSTMLAGQDVMALLQALEDQGFILNPSAIAGFKMLGQPSQPVASAPIVAPQPVAAVEEDEAELDPARIHDIKVLMRDSTTQFLGLMGSNLVAEIESVQNAARLKTVMARWNMALRESRTGAPYADQYLKAVKTLIRV</sequence>
<dbReference type="EMBL" id="FWXD01000013">
    <property type="protein sequence ID" value="SMC26366.1"/>
    <property type="molecule type" value="Genomic_DNA"/>
</dbReference>
<dbReference type="STRING" id="1121001.SAMN02745857_02463"/>
<proteinExistence type="predicted"/>
<dbReference type="AlphaFoldDB" id="A0A1W1XR44"/>
<evidence type="ECO:0000313" key="1">
    <source>
        <dbReference type="EMBL" id="SMC26366.1"/>
    </source>
</evidence>
<accession>A0A1W1XR44</accession>
<dbReference type="OrthoDB" id="5295681at2"/>
<reference evidence="1 2" key="1">
    <citation type="submission" date="2017-04" db="EMBL/GenBank/DDBJ databases">
        <authorList>
            <person name="Afonso C.L."/>
            <person name="Miller P.J."/>
            <person name="Scott M.A."/>
            <person name="Spackman E."/>
            <person name="Goraichik I."/>
            <person name="Dimitrov K.M."/>
            <person name="Suarez D.L."/>
            <person name="Swayne D.E."/>
        </authorList>
    </citation>
    <scope>NUCLEOTIDE SEQUENCE [LARGE SCALE GENOMIC DNA]</scope>
    <source>
        <strain evidence="1 2">DSM 23236</strain>
    </source>
</reference>
<name>A0A1W1XR44_9NEIS</name>
<keyword evidence="2" id="KW-1185">Reference proteome</keyword>
<organism evidence="1 2">
    <name type="scientific">Andreprevotia lacus DSM 23236</name>
    <dbReference type="NCBI Taxonomy" id="1121001"/>
    <lineage>
        <taxon>Bacteria</taxon>
        <taxon>Pseudomonadati</taxon>
        <taxon>Pseudomonadota</taxon>
        <taxon>Betaproteobacteria</taxon>
        <taxon>Neisseriales</taxon>
        <taxon>Chitinibacteraceae</taxon>
        <taxon>Andreprevotia</taxon>
    </lineage>
</organism>
<dbReference type="Proteomes" id="UP000192761">
    <property type="component" value="Unassembled WGS sequence"/>
</dbReference>